<organism evidence="1">
    <name type="scientific">viral metagenome</name>
    <dbReference type="NCBI Taxonomy" id="1070528"/>
    <lineage>
        <taxon>unclassified sequences</taxon>
        <taxon>metagenomes</taxon>
        <taxon>organismal metagenomes</taxon>
    </lineage>
</organism>
<dbReference type="EMBL" id="MN739670">
    <property type="protein sequence ID" value="QHT19884.1"/>
    <property type="molecule type" value="Genomic_DNA"/>
</dbReference>
<sequence>MKEDFRIVTNSDIISCDDCNNRTILFGDYDYLDGSEMSNSQKPDRIKSDDNLNTFIYRFKFTQNFMDEMYKFSKVHQYDDRKSFKEAWEIWTQEQEDLIEREVARLNNLGYDGDVLDKMFKSARYYFRKKGTSKPEPKERRKYLGVHKELLDAMDAHILNGRNSQEYKPSDGFVDFCKTNTEELKEEIAKLLENDMDSYEIMNKIKKTYKNRYFISITK</sequence>
<proteinExistence type="predicted"/>
<evidence type="ECO:0000313" key="1">
    <source>
        <dbReference type="EMBL" id="QHT19884.1"/>
    </source>
</evidence>
<reference evidence="1" key="1">
    <citation type="journal article" date="2020" name="Nature">
        <title>Giant virus diversity and host interactions through global metagenomics.</title>
        <authorList>
            <person name="Schulz F."/>
            <person name="Roux S."/>
            <person name="Paez-Espino D."/>
            <person name="Jungbluth S."/>
            <person name="Walsh D.A."/>
            <person name="Denef V.J."/>
            <person name="McMahon K.D."/>
            <person name="Konstantinidis K.T."/>
            <person name="Eloe-Fadrosh E.A."/>
            <person name="Kyrpides N.C."/>
            <person name="Woyke T."/>
        </authorList>
    </citation>
    <scope>NUCLEOTIDE SEQUENCE</scope>
    <source>
        <strain evidence="1">GVMAG-M-3300023174-5</strain>
    </source>
</reference>
<protein>
    <submittedName>
        <fullName evidence="1">Uncharacterized protein</fullName>
    </submittedName>
</protein>
<dbReference type="AlphaFoldDB" id="A0A6C0DTF5"/>
<accession>A0A6C0DTF5</accession>
<name>A0A6C0DTF5_9ZZZZ</name>